<evidence type="ECO:0000313" key="3">
    <source>
        <dbReference type="Proteomes" id="UP000266292"/>
    </source>
</evidence>
<dbReference type="KEGG" id="pact:CA264_21185"/>
<accession>A0A1X9YYS6</accession>
<dbReference type="Pfam" id="PF13351">
    <property type="entry name" value="DUF4099"/>
    <property type="match status" value="1"/>
</dbReference>
<gene>
    <name evidence="2" type="ORF">CA264_21185</name>
</gene>
<dbReference type="RefSeq" id="WP_025603817.1">
    <property type="nucleotide sequence ID" value="NZ_CP021236.1"/>
</dbReference>
<protein>
    <recommendedName>
        <fullName evidence="1">DUF4099 domain-containing protein</fullName>
    </recommendedName>
</protein>
<dbReference type="AlphaFoldDB" id="A0A1X9YYS6"/>
<dbReference type="InterPro" id="IPR025343">
    <property type="entry name" value="DUF4099"/>
</dbReference>
<keyword evidence="3" id="KW-1185">Reference proteome</keyword>
<organism evidence="2 3">
    <name type="scientific">Pontibacter actiniarum</name>
    <dbReference type="NCBI Taxonomy" id="323450"/>
    <lineage>
        <taxon>Bacteria</taxon>
        <taxon>Pseudomonadati</taxon>
        <taxon>Bacteroidota</taxon>
        <taxon>Cytophagia</taxon>
        <taxon>Cytophagales</taxon>
        <taxon>Hymenobacteraceae</taxon>
        <taxon>Pontibacter</taxon>
    </lineage>
</organism>
<dbReference type="OrthoDB" id="835269at2"/>
<geneLocation type="plasmid" evidence="2 3">
    <name>unnamed</name>
</geneLocation>
<evidence type="ECO:0000313" key="2">
    <source>
        <dbReference type="EMBL" id="ARS38065.1"/>
    </source>
</evidence>
<dbReference type="Proteomes" id="UP000266292">
    <property type="component" value="Plasmid unnamed"/>
</dbReference>
<reference evidence="3" key="1">
    <citation type="submission" date="2017-05" db="EMBL/GenBank/DDBJ databases">
        <authorList>
            <person name="Ray J."/>
            <person name="Price M."/>
            <person name="Deutschbauer A."/>
        </authorList>
    </citation>
    <scope>NUCLEOTIDE SEQUENCE [LARGE SCALE GENOMIC DNA]</scope>
    <source>
        <strain evidence="3">DSM 19842</strain>
        <plasmid evidence="3">unnamed</plasmid>
    </source>
</reference>
<feature type="domain" description="DUF4099" evidence="1">
    <location>
        <begin position="3"/>
        <end position="85"/>
    </location>
</feature>
<name>A0A1X9YYS6_9BACT</name>
<evidence type="ECO:0000259" key="1">
    <source>
        <dbReference type="Pfam" id="PF13351"/>
    </source>
</evidence>
<keyword evidence="2" id="KW-0614">Plasmid</keyword>
<proteinExistence type="predicted"/>
<dbReference type="STRING" id="709015.GCA_000472485_00044"/>
<dbReference type="EMBL" id="CP021236">
    <property type="protein sequence ID" value="ARS38065.1"/>
    <property type="molecule type" value="Genomic_DNA"/>
</dbReference>
<sequence>MNFDIKDLPYGQFERLGMNKKDVLSMKSDDLVSLLTGRRTSLHTFTIKEASLEPLTVDAKLSLKMNPDNTLSLLIHPIRREIQNEIGASKQELEKLQNGELLVKPFKSLNGEKELYVFQLDKETNEILRVRVRDIQVPSAIRDIVLSTDQKEHLRQGGTLELYSKAKDQLISARLDLNDPKGLKIVEGQVSLKESHTLAVKETPVVSIKR</sequence>